<reference evidence="1 2" key="1">
    <citation type="journal article" date="2022" name="New Phytol.">
        <title>Ecological generalism drives hyperdiversity of secondary metabolite gene clusters in xylarialean endophytes.</title>
        <authorList>
            <person name="Franco M.E.E."/>
            <person name="Wisecaver J.H."/>
            <person name="Arnold A.E."/>
            <person name="Ju Y.M."/>
            <person name="Slot J.C."/>
            <person name="Ahrendt S."/>
            <person name="Moore L.P."/>
            <person name="Eastman K.E."/>
            <person name="Scott K."/>
            <person name="Konkel Z."/>
            <person name="Mondo S.J."/>
            <person name="Kuo A."/>
            <person name="Hayes R.D."/>
            <person name="Haridas S."/>
            <person name="Andreopoulos B."/>
            <person name="Riley R."/>
            <person name="LaButti K."/>
            <person name="Pangilinan J."/>
            <person name="Lipzen A."/>
            <person name="Amirebrahimi M."/>
            <person name="Yan J."/>
            <person name="Adam C."/>
            <person name="Keymanesh K."/>
            <person name="Ng V."/>
            <person name="Louie K."/>
            <person name="Northen T."/>
            <person name="Drula E."/>
            <person name="Henrissat B."/>
            <person name="Hsieh H.M."/>
            <person name="Youens-Clark K."/>
            <person name="Lutzoni F."/>
            <person name="Miadlikowska J."/>
            <person name="Eastwood D.C."/>
            <person name="Hamelin R.C."/>
            <person name="Grigoriev I.V."/>
            <person name="U'Ren J.M."/>
        </authorList>
    </citation>
    <scope>NUCLEOTIDE SEQUENCE [LARGE SCALE GENOMIC DNA]</scope>
    <source>
        <strain evidence="1 2">ER1909</strain>
    </source>
</reference>
<name>A0ACC0DKP7_9PEZI</name>
<comment type="caution">
    <text evidence="1">The sequence shown here is derived from an EMBL/GenBank/DDBJ whole genome shotgun (WGS) entry which is preliminary data.</text>
</comment>
<sequence>MPVALPPLTVPDAGAWSSWLYRSSVTSKGVWLTLAKKGATTPTSLTYAQALDEALCHGWIDGQVRKGDKPHASTSFAQRFTPRAARSSWSSRNVANVARLESEGRMMEAGARAVEAAKADGRWEAAYSGSATAELPPEFLAAVAAVPAAQATYEALNRQNRYAIYHRLVSLKTQVGRERRIASFVDMLARGETPYPQKQGVRNLKPTATPKPTALTMVSTTEVENVDESEAGHPVSTRRSARLFRQREQT</sequence>
<keyword evidence="2" id="KW-1185">Reference proteome</keyword>
<evidence type="ECO:0000313" key="1">
    <source>
        <dbReference type="EMBL" id="KAI6093422.1"/>
    </source>
</evidence>
<evidence type="ECO:0000313" key="2">
    <source>
        <dbReference type="Proteomes" id="UP001497680"/>
    </source>
</evidence>
<proteinExistence type="predicted"/>
<protein>
    <submittedName>
        <fullName evidence="1">Bacteriocin-protection, YdeI or OmpD-associated-domain-containing protein</fullName>
    </submittedName>
</protein>
<organism evidence="1 2">
    <name type="scientific">Hypoxylon rubiginosum</name>
    <dbReference type="NCBI Taxonomy" id="110542"/>
    <lineage>
        <taxon>Eukaryota</taxon>
        <taxon>Fungi</taxon>
        <taxon>Dikarya</taxon>
        <taxon>Ascomycota</taxon>
        <taxon>Pezizomycotina</taxon>
        <taxon>Sordariomycetes</taxon>
        <taxon>Xylariomycetidae</taxon>
        <taxon>Xylariales</taxon>
        <taxon>Hypoxylaceae</taxon>
        <taxon>Hypoxylon</taxon>
    </lineage>
</organism>
<dbReference type="EMBL" id="MU394281">
    <property type="protein sequence ID" value="KAI6093422.1"/>
    <property type="molecule type" value="Genomic_DNA"/>
</dbReference>
<accession>A0ACC0DKP7</accession>
<gene>
    <name evidence="1" type="ORF">F4821DRAFT_222917</name>
</gene>
<dbReference type="Proteomes" id="UP001497680">
    <property type="component" value="Unassembled WGS sequence"/>
</dbReference>